<name>A0A6H1ZL81_9ZZZZ</name>
<evidence type="ECO:0000313" key="1">
    <source>
        <dbReference type="EMBL" id="QJA48232.1"/>
    </source>
</evidence>
<evidence type="ECO:0000313" key="2">
    <source>
        <dbReference type="EMBL" id="QJH98647.1"/>
    </source>
</evidence>
<sequence length="184" mass="20575">MSALEGAQRCLAKKSDGSSCQNLAVKGLQVCRWHGDKKTLSRDLVSPDILKPGILRHLKKLEESLDAYDEIAHIRAWRDYVEEYISKASKGKPSAEQVKILVEANKEARAAIEAQTRIEYNKANLITQRDAASFVAEIISIARQTVRNNADLVRFLNEANNYFSVDKVSMGKERDNGSNIPSEN</sequence>
<proteinExistence type="predicted"/>
<dbReference type="EMBL" id="MT144745">
    <property type="protein sequence ID" value="QJH98647.1"/>
    <property type="molecule type" value="Genomic_DNA"/>
</dbReference>
<dbReference type="AlphaFoldDB" id="A0A6H1ZL81"/>
<accession>A0A6H1ZL81</accession>
<gene>
    <name evidence="1" type="ORF">TM448A00880_0009</name>
    <name evidence="2" type="ORF">TM448B01360_0003</name>
</gene>
<organism evidence="1">
    <name type="scientific">viral metagenome</name>
    <dbReference type="NCBI Taxonomy" id="1070528"/>
    <lineage>
        <taxon>unclassified sequences</taxon>
        <taxon>metagenomes</taxon>
        <taxon>organismal metagenomes</taxon>
    </lineage>
</organism>
<protein>
    <submittedName>
        <fullName evidence="1">Uncharacterized protein</fullName>
    </submittedName>
</protein>
<reference evidence="1" key="1">
    <citation type="submission" date="2020-03" db="EMBL/GenBank/DDBJ databases">
        <title>The deep terrestrial virosphere.</title>
        <authorList>
            <person name="Holmfeldt K."/>
            <person name="Nilsson E."/>
            <person name="Simone D."/>
            <person name="Lopez-Fernandez M."/>
            <person name="Wu X."/>
            <person name="de Brujin I."/>
            <person name="Lundin D."/>
            <person name="Andersson A."/>
            <person name="Bertilsson S."/>
            <person name="Dopson M."/>
        </authorList>
    </citation>
    <scope>NUCLEOTIDE SEQUENCE</scope>
    <source>
        <strain evidence="1">TM448A00880</strain>
        <strain evidence="2">TM448B01360</strain>
    </source>
</reference>
<dbReference type="EMBL" id="MT144076">
    <property type="protein sequence ID" value="QJA48232.1"/>
    <property type="molecule type" value="Genomic_DNA"/>
</dbReference>